<organism evidence="6">
    <name type="scientific">Planktothrix agardhii</name>
    <name type="common">Oscillatoria agardhii</name>
    <dbReference type="NCBI Taxonomy" id="1160"/>
    <lineage>
        <taxon>Bacteria</taxon>
        <taxon>Bacillati</taxon>
        <taxon>Cyanobacteriota</taxon>
        <taxon>Cyanophyceae</taxon>
        <taxon>Oscillatoriophycideae</taxon>
        <taxon>Oscillatoriales</taxon>
        <taxon>Microcoleaceae</taxon>
        <taxon>Planktothrix</taxon>
    </lineage>
</organism>
<proteinExistence type="inferred from homology"/>
<dbReference type="InterPro" id="IPR038729">
    <property type="entry name" value="Rad50/SbcC_AAA"/>
</dbReference>
<dbReference type="Pfam" id="PF13476">
    <property type="entry name" value="AAA_23"/>
    <property type="match status" value="1"/>
</dbReference>
<dbReference type="RefSeq" id="WP_227364848.1">
    <property type="nucleotide sequence ID" value="NZ_JBEIHM010000045.1"/>
</dbReference>
<feature type="domain" description="Rad50/SbcC-type AAA" evidence="5">
    <location>
        <begin position="5"/>
        <end position="239"/>
    </location>
</feature>
<evidence type="ECO:0000313" key="6">
    <source>
        <dbReference type="EMBL" id="CUM61891.1"/>
    </source>
</evidence>
<feature type="coiled-coil region" evidence="4">
    <location>
        <begin position="390"/>
        <end position="474"/>
    </location>
</feature>
<dbReference type="Gene3D" id="3.40.50.300">
    <property type="entry name" value="P-loop containing nucleotide triphosphate hydrolases"/>
    <property type="match status" value="2"/>
</dbReference>
<accession>A0A1J1JKN4</accession>
<evidence type="ECO:0000256" key="2">
    <source>
        <dbReference type="ARBA" id="ARBA00011322"/>
    </source>
</evidence>
<feature type="coiled-coil region" evidence="4">
    <location>
        <begin position="181"/>
        <end position="285"/>
    </location>
</feature>
<evidence type="ECO:0000256" key="4">
    <source>
        <dbReference type="SAM" id="Coils"/>
    </source>
</evidence>
<comment type="similarity">
    <text evidence="1">Belongs to the SMC family. SbcC subfamily.</text>
</comment>
<gene>
    <name evidence="6" type="ORF">PLAM_3925</name>
</gene>
<dbReference type="SUPFAM" id="SSF52540">
    <property type="entry name" value="P-loop containing nucleoside triphosphate hydrolases"/>
    <property type="match status" value="2"/>
</dbReference>
<sequence>MKLISIQLCNFRQFYGKTPEIHLASGERNTTVIHGNNGAGKTTLMNAFTWVLYEKFSAAFSISEHLVNKRALNEAEPGQGVGCWIELIFEHDHKRYLVKRICRAYKNGNDIEQTPSQLYMQVAGDDGRWGMPPHPPEEIINRILPLSLHQYFFFDGERIEQIVRDERKLEISDATKELLGVEVLNRAIKHLGEAKKSLETDLAIIGNPETKKYLQDKKKAEQEIERLSQRQTEINQELESLKQIKCTLSERLLELGGAAELQRLRDELDRKRQSLREQLHQAHIAINRAISTKAYTVLIPELTAEFRSLFSGLRERGELNTGITKQFVQNLLEQKQCICGAELIPGKTECEQVQHLLNRSGTADIDETAIRLSTQVDELDKQGIQFWEEINRQQHNIQTNREELQRIENELDSITNKLRKFPNEDIQELQKRLDEIELKISELNRETGSNQQQIETFTQTIESLSRQIDKQQMNETKQLLVQRRIAVTQDTILRLNEVKDRLDQQFRCQLEKRVQKLFSQISFTPYLPKLTEKYELKLVETTAGEEAEVAASTGENQILSLSFIGGIIDGVREWSQKNTLMGLDSSTFPIVMDSPFGSLDEIYRRQIANIIPQLANQLIVLVTKTQWRGEVAQEMEKRIGREYVLSYNSPKTDCEEDWIELAGNRYPLVHQSPNEFEYTEILEVEYDF</sequence>
<dbReference type="PANTHER" id="PTHR32114">
    <property type="entry name" value="ABC TRANSPORTER ABCH.3"/>
    <property type="match status" value="1"/>
</dbReference>
<protein>
    <recommendedName>
        <fullName evidence="3">Nuclease SbcCD subunit C</fullName>
    </recommendedName>
</protein>
<dbReference type="AlphaFoldDB" id="A0A1J1JKN4"/>
<dbReference type="GeneID" id="77290097"/>
<dbReference type="GO" id="GO:0006302">
    <property type="term" value="P:double-strand break repair"/>
    <property type="evidence" value="ECO:0007669"/>
    <property type="project" value="InterPro"/>
</dbReference>
<dbReference type="PANTHER" id="PTHR32114:SF2">
    <property type="entry name" value="ABC TRANSPORTER ABCH.3"/>
    <property type="match status" value="1"/>
</dbReference>
<evidence type="ECO:0000259" key="5">
    <source>
        <dbReference type="Pfam" id="PF13476"/>
    </source>
</evidence>
<dbReference type="EMBL" id="LO018304">
    <property type="protein sequence ID" value="CUM61891.1"/>
    <property type="molecule type" value="Genomic_DNA"/>
</dbReference>
<reference evidence="6" key="1">
    <citation type="submission" date="2015-09" db="EMBL/GenBank/DDBJ databases">
        <authorList>
            <person name="Jackson K.R."/>
            <person name="Lunt B.L."/>
            <person name="Fisher J.N.B."/>
            <person name="Gardner A.V."/>
            <person name="Bailey M.E."/>
            <person name="Deus L.M."/>
            <person name="Earl A.S."/>
            <person name="Gibby P.D."/>
            <person name="Hartmann K.A."/>
            <person name="Liu J.E."/>
            <person name="Manci A.M."/>
            <person name="Nielsen D.A."/>
            <person name="Solomon M.B."/>
            <person name="Breakwell D.P."/>
            <person name="Burnett S.H."/>
            <person name="Grose J.H."/>
        </authorList>
    </citation>
    <scope>NUCLEOTIDE SEQUENCE</scope>
    <source>
        <strain evidence="6">7805</strain>
    </source>
</reference>
<evidence type="ECO:0000256" key="3">
    <source>
        <dbReference type="ARBA" id="ARBA00013368"/>
    </source>
</evidence>
<evidence type="ECO:0000256" key="1">
    <source>
        <dbReference type="ARBA" id="ARBA00006930"/>
    </source>
</evidence>
<dbReference type="InterPro" id="IPR027417">
    <property type="entry name" value="P-loop_NTPase"/>
</dbReference>
<name>A0A1J1JKN4_PLAAG</name>
<comment type="subunit">
    <text evidence="2">Heterodimer of SbcC and SbcD.</text>
</comment>
<keyword evidence="4" id="KW-0175">Coiled coil</keyword>
<dbReference type="GO" id="GO:0016887">
    <property type="term" value="F:ATP hydrolysis activity"/>
    <property type="evidence" value="ECO:0007669"/>
    <property type="project" value="InterPro"/>
</dbReference>